<accession>A0ACD3RIC3</accession>
<evidence type="ECO:0000313" key="1">
    <source>
        <dbReference type="EMBL" id="TMS18706.1"/>
    </source>
</evidence>
<dbReference type="Proteomes" id="UP000793456">
    <property type="component" value="Chromosome VI"/>
</dbReference>
<evidence type="ECO:0000313" key="2">
    <source>
        <dbReference type="Proteomes" id="UP000793456"/>
    </source>
</evidence>
<protein>
    <submittedName>
        <fullName evidence="1">Uncharacterized protein</fullName>
    </submittedName>
</protein>
<reference evidence="1" key="1">
    <citation type="submission" date="2018-11" db="EMBL/GenBank/DDBJ databases">
        <title>The sequence and de novo assembly of Larimichthys crocea genome using PacBio and Hi-C technologies.</title>
        <authorList>
            <person name="Xu P."/>
            <person name="Chen B."/>
            <person name="Zhou Z."/>
            <person name="Ke Q."/>
            <person name="Wu Y."/>
            <person name="Bai H."/>
            <person name="Pu F."/>
        </authorList>
    </citation>
    <scope>NUCLEOTIDE SEQUENCE</scope>
    <source>
        <tissue evidence="1">Muscle</tissue>
    </source>
</reference>
<sequence length="152" mass="17218">MQYSASRYQMWLLTLHCRSNNSDLARNHYVHLTEKSRKKVRWPKEGETASNKRKHSEDRAENIPFQRSRPGFLPGTQNFVPVLANTGSCVVSVYAWTSGSEAQRGGEDVGMLTSASQRFNWETSVVRLTNNGLSNLEETPRHVTCCQEACVL</sequence>
<dbReference type="EMBL" id="CM011679">
    <property type="protein sequence ID" value="TMS18706.1"/>
    <property type="molecule type" value="Genomic_DNA"/>
</dbReference>
<keyword evidence="2" id="KW-1185">Reference proteome</keyword>
<comment type="caution">
    <text evidence="1">The sequence shown here is derived from an EMBL/GenBank/DDBJ whole genome shotgun (WGS) entry which is preliminary data.</text>
</comment>
<name>A0ACD3RIC3_LARCR</name>
<gene>
    <name evidence="1" type="ORF">E3U43_011032</name>
</gene>
<organism evidence="1 2">
    <name type="scientific">Larimichthys crocea</name>
    <name type="common">Large yellow croaker</name>
    <name type="synonym">Pseudosciaena crocea</name>
    <dbReference type="NCBI Taxonomy" id="215358"/>
    <lineage>
        <taxon>Eukaryota</taxon>
        <taxon>Metazoa</taxon>
        <taxon>Chordata</taxon>
        <taxon>Craniata</taxon>
        <taxon>Vertebrata</taxon>
        <taxon>Euteleostomi</taxon>
        <taxon>Actinopterygii</taxon>
        <taxon>Neopterygii</taxon>
        <taxon>Teleostei</taxon>
        <taxon>Neoteleostei</taxon>
        <taxon>Acanthomorphata</taxon>
        <taxon>Eupercaria</taxon>
        <taxon>Sciaenidae</taxon>
        <taxon>Larimichthys</taxon>
    </lineage>
</organism>
<proteinExistence type="predicted"/>